<sequence>MLYQRPKVSRHVNSPHQQYHIVSQRSTDINVHHLFPIIRLISPLINYRRPLLTLARSITHIKHRAKTVADELIKNLISSFGFPIIITIVQKTQYESYLFWNYSNSKIQKTTHIGLSSTVKWFY</sequence>
<name>A0AAV4X6X1_CAEEX</name>
<organism evidence="1 2">
    <name type="scientific">Caerostris extrusa</name>
    <name type="common">Bark spider</name>
    <name type="synonym">Caerostris bankana</name>
    <dbReference type="NCBI Taxonomy" id="172846"/>
    <lineage>
        <taxon>Eukaryota</taxon>
        <taxon>Metazoa</taxon>
        <taxon>Ecdysozoa</taxon>
        <taxon>Arthropoda</taxon>
        <taxon>Chelicerata</taxon>
        <taxon>Arachnida</taxon>
        <taxon>Araneae</taxon>
        <taxon>Araneomorphae</taxon>
        <taxon>Entelegynae</taxon>
        <taxon>Araneoidea</taxon>
        <taxon>Araneidae</taxon>
        <taxon>Caerostris</taxon>
    </lineage>
</organism>
<proteinExistence type="predicted"/>
<gene>
    <name evidence="1" type="ORF">CEXT_552091</name>
</gene>
<accession>A0AAV4X6X1</accession>
<dbReference type="Proteomes" id="UP001054945">
    <property type="component" value="Unassembled WGS sequence"/>
</dbReference>
<dbReference type="EMBL" id="BPLR01017318">
    <property type="protein sequence ID" value="GIY90403.1"/>
    <property type="molecule type" value="Genomic_DNA"/>
</dbReference>
<evidence type="ECO:0000313" key="1">
    <source>
        <dbReference type="EMBL" id="GIY90403.1"/>
    </source>
</evidence>
<protein>
    <submittedName>
        <fullName evidence="1">Uncharacterized protein</fullName>
    </submittedName>
</protein>
<evidence type="ECO:0000313" key="2">
    <source>
        <dbReference type="Proteomes" id="UP001054945"/>
    </source>
</evidence>
<dbReference type="AlphaFoldDB" id="A0AAV4X6X1"/>
<reference evidence="1 2" key="1">
    <citation type="submission" date="2021-06" db="EMBL/GenBank/DDBJ databases">
        <title>Caerostris extrusa draft genome.</title>
        <authorList>
            <person name="Kono N."/>
            <person name="Arakawa K."/>
        </authorList>
    </citation>
    <scope>NUCLEOTIDE SEQUENCE [LARGE SCALE GENOMIC DNA]</scope>
</reference>
<comment type="caution">
    <text evidence="1">The sequence shown here is derived from an EMBL/GenBank/DDBJ whole genome shotgun (WGS) entry which is preliminary data.</text>
</comment>
<keyword evidence="2" id="KW-1185">Reference proteome</keyword>